<proteinExistence type="predicted"/>
<evidence type="ECO:0000313" key="2">
    <source>
        <dbReference type="EMBL" id="QDM56067.1"/>
    </source>
</evidence>
<dbReference type="Proteomes" id="UP000320841">
    <property type="component" value="Segment"/>
</dbReference>
<organism evidence="2 3">
    <name type="scientific">Rhodococcus phage Sleepyhead</name>
    <dbReference type="NCBI Taxonomy" id="2591131"/>
    <lineage>
        <taxon>Viruses</taxon>
        <taxon>Duplodnaviria</taxon>
        <taxon>Heunggongvirae</taxon>
        <taxon>Uroviricota</taxon>
        <taxon>Caudoviricetes</taxon>
        <taxon>Sleepyheadvirus</taxon>
        <taxon>Sleepyheadvirus sleepyhead</taxon>
    </lineage>
</organism>
<dbReference type="EMBL" id="MK967380">
    <property type="protein sequence ID" value="QDM56067.1"/>
    <property type="molecule type" value="Genomic_DNA"/>
</dbReference>
<feature type="compositionally biased region" description="Basic residues" evidence="1">
    <location>
        <begin position="221"/>
        <end position="237"/>
    </location>
</feature>
<dbReference type="RefSeq" id="YP_009848266.1">
    <property type="nucleotide sequence ID" value="NC_048782.1"/>
</dbReference>
<evidence type="ECO:0000256" key="1">
    <source>
        <dbReference type="SAM" id="MobiDB-lite"/>
    </source>
</evidence>
<feature type="region of interest" description="Disordered" evidence="1">
    <location>
        <begin position="207"/>
        <end position="320"/>
    </location>
</feature>
<evidence type="ECO:0000313" key="3">
    <source>
        <dbReference type="Proteomes" id="UP000320841"/>
    </source>
</evidence>
<protein>
    <submittedName>
        <fullName evidence="2">RecT-like ssDNA binding protein</fullName>
    </submittedName>
</protein>
<name>A0A515MHE2_9CAUD</name>
<accession>A0A515MHE2</accession>
<gene>
    <name evidence="2" type="primary">52</name>
    <name evidence="2" type="ORF">SEA_SLEEPYHEAD_52</name>
</gene>
<keyword evidence="3" id="KW-1185">Reference proteome</keyword>
<dbReference type="GeneID" id="55618684"/>
<dbReference type="KEGG" id="vg:55618684"/>
<reference evidence="2 3" key="1">
    <citation type="submission" date="2019-05" db="EMBL/GenBank/DDBJ databases">
        <authorList>
            <person name="Andrick R."/>
            <person name="Dugal D."/>
            <person name="Kinney M."/>
            <person name="Taplin D."/>
            <person name="Molloy S.D."/>
            <person name="Garlena R.A."/>
            <person name="Russell D.A."/>
            <person name="Pope W.H."/>
            <person name="Jacobs-Sera D."/>
            <person name="Hatfull G.F."/>
        </authorList>
    </citation>
    <scope>NUCLEOTIDE SEQUENCE [LARGE SCALE GENOMIC DNA]</scope>
</reference>
<sequence>MTEIEKTKEKYVNPFEEDSAANAAAHLSLQIDRGSQMRVWLDLFFDTAKAADVLAKTDFVPKTMIGKPAQVAAAMMKGYELGIEPLDALGNIFSVNGRIGFYAEFMRRRIIECGHEYRITETSDSRAVIEGRRSGEESWTKVTFTAQQAKTAKIDISSYPEDKLIARATSRLCKRLFPDVLTGSAIVEDLIEGDLGYADAVRIDDGEDEQVSAAPAPAALKRGKTTRKAPARATRARKSVDPDAGPEAPALPDDEGVTEPAETVTPVAETEPQDAETVPIDAESAPEPASDSVAKPEPAQVSKPLPEPDPGVNEKGETLSSLAQQRKLAVVLAKEGLAERSKKLDYLQAQFGRTFTSSKELTKAEASKLIDFLETAQAEDAAKDDGQ</sequence>